<keyword evidence="4 5" id="KW-0694">RNA-binding</keyword>
<dbReference type="PANTHER" id="PTHR21349">
    <property type="entry name" value="50S RIBOSOMAL PROTEIN L21"/>
    <property type="match status" value="1"/>
</dbReference>
<keyword evidence="4 5" id="KW-0699">rRNA-binding</keyword>
<dbReference type="EMBL" id="NIDE01000017">
    <property type="protein sequence ID" value="OWK36509.1"/>
    <property type="molecule type" value="Genomic_DNA"/>
</dbReference>
<comment type="function">
    <text evidence="4 5">This protein binds to 23S rRNA in the presence of protein L20.</text>
</comment>
<dbReference type="NCBIfam" id="TIGR00061">
    <property type="entry name" value="L21"/>
    <property type="match status" value="1"/>
</dbReference>
<organism evidence="6 7">
    <name type="scientific">Fimbriiglobus ruber</name>
    <dbReference type="NCBI Taxonomy" id="1908690"/>
    <lineage>
        <taxon>Bacteria</taxon>
        <taxon>Pseudomonadati</taxon>
        <taxon>Planctomycetota</taxon>
        <taxon>Planctomycetia</taxon>
        <taxon>Gemmatales</taxon>
        <taxon>Gemmataceae</taxon>
        <taxon>Fimbriiglobus</taxon>
    </lineage>
</organism>
<evidence type="ECO:0000256" key="5">
    <source>
        <dbReference type="RuleBase" id="RU000562"/>
    </source>
</evidence>
<reference evidence="7" key="1">
    <citation type="submission" date="2017-06" db="EMBL/GenBank/DDBJ databases">
        <title>Genome analysis of Fimbriiglobus ruber SP5, the first member of the order Planctomycetales with confirmed chitinolytic capability.</title>
        <authorList>
            <person name="Ravin N.V."/>
            <person name="Rakitin A.L."/>
            <person name="Ivanova A.A."/>
            <person name="Beletsky A.V."/>
            <person name="Kulichevskaya I.S."/>
            <person name="Mardanov A.V."/>
            <person name="Dedysh S.N."/>
        </authorList>
    </citation>
    <scope>NUCLEOTIDE SEQUENCE [LARGE SCALE GENOMIC DNA]</scope>
    <source>
        <strain evidence="7">SP5</strain>
    </source>
</reference>
<dbReference type="Pfam" id="PF00829">
    <property type="entry name" value="Ribosomal_L21p"/>
    <property type="match status" value="1"/>
</dbReference>
<dbReference type="OrthoDB" id="9813334at2"/>
<evidence type="ECO:0000256" key="2">
    <source>
        <dbReference type="ARBA" id="ARBA00022980"/>
    </source>
</evidence>
<dbReference type="InterPro" id="IPR001787">
    <property type="entry name" value="Ribosomal_bL21"/>
</dbReference>
<dbReference type="RefSeq" id="WP_088259835.1">
    <property type="nucleotide sequence ID" value="NZ_NIDE01000017.1"/>
</dbReference>
<evidence type="ECO:0000256" key="3">
    <source>
        <dbReference type="ARBA" id="ARBA00023274"/>
    </source>
</evidence>
<protein>
    <recommendedName>
        <fullName evidence="4">Large ribosomal subunit protein bL21</fullName>
    </recommendedName>
</protein>
<accession>A0A225DH22</accession>
<name>A0A225DH22_9BACT</name>
<evidence type="ECO:0000313" key="7">
    <source>
        <dbReference type="Proteomes" id="UP000214646"/>
    </source>
</evidence>
<comment type="similarity">
    <text evidence="1 4 5">Belongs to the bacterial ribosomal protein bL21 family.</text>
</comment>
<dbReference type="GO" id="GO:0005737">
    <property type="term" value="C:cytoplasm"/>
    <property type="evidence" value="ECO:0007669"/>
    <property type="project" value="UniProtKB-ARBA"/>
</dbReference>
<keyword evidence="3 4" id="KW-0687">Ribonucleoprotein</keyword>
<keyword evidence="7" id="KW-1185">Reference proteome</keyword>
<dbReference type="GO" id="GO:0006412">
    <property type="term" value="P:translation"/>
    <property type="evidence" value="ECO:0007669"/>
    <property type="project" value="UniProtKB-UniRule"/>
</dbReference>
<dbReference type="GO" id="GO:0019843">
    <property type="term" value="F:rRNA binding"/>
    <property type="evidence" value="ECO:0007669"/>
    <property type="project" value="UniProtKB-UniRule"/>
</dbReference>
<keyword evidence="2 4" id="KW-0689">Ribosomal protein</keyword>
<evidence type="ECO:0000313" key="6">
    <source>
        <dbReference type="EMBL" id="OWK36509.1"/>
    </source>
</evidence>
<dbReference type="GO" id="GO:0005840">
    <property type="term" value="C:ribosome"/>
    <property type="evidence" value="ECO:0007669"/>
    <property type="project" value="UniProtKB-KW"/>
</dbReference>
<dbReference type="HAMAP" id="MF_01363">
    <property type="entry name" value="Ribosomal_bL21"/>
    <property type="match status" value="1"/>
</dbReference>
<dbReference type="InterPro" id="IPR036164">
    <property type="entry name" value="bL21-like_sf"/>
</dbReference>
<dbReference type="AlphaFoldDB" id="A0A225DH22"/>
<sequence>MYAIFEDGSRQYRAEAGALIVIDHREIEVGATLELTKVLLVSKDGAVTIGQPLVAGAKIVAEVVDFPRTKTITQKFRRRKASKRLRGHTQPYVRVRVKEIVG</sequence>
<dbReference type="SUPFAM" id="SSF141091">
    <property type="entry name" value="L21p-like"/>
    <property type="match status" value="1"/>
</dbReference>
<evidence type="ECO:0000256" key="4">
    <source>
        <dbReference type="HAMAP-Rule" id="MF_01363"/>
    </source>
</evidence>
<comment type="caution">
    <text evidence="6">The sequence shown here is derived from an EMBL/GenBank/DDBJ whole genome shotgun (WGS) entry which is preliminary data.</text>
</comment>
<comment type="subunit">
    <text evidence="4">Part of the 50S ribosomal subunit. Contacts protein L20.</text>
</comment>
<dbReference type="PANTHER" id="PTHR21349:SF0">
    <property type="entry name" value="LARGE RIBOSOMAL SUBUNIT PROTEIN BL21M"/>
    <property type="match status" value="1"/>
</dbReference>
<evidence type="ECO:0000256" key="1">
    <source>
        <dbReference type="ARBA" id="ARBA00008563"/>
    </source>
</evidence>
<dbReference type="Proteomes" id="UP000214646">
    <property type="component" value="Unassembled WGS sequence"/>
</dbReference>
<dbReference type="InterPro" id="IPR028909">
    <property type="entry name" value="bL21-like"/>
</dbReference>
<proteinExistence type="inferred from homology"/>
<dbReference type="GO" id="GO:1990904">
    <property type="term" value="C:ribonucleoprotein complex"/>
    <property type="evidence" value="ECO:0007669"/>
    <property type="project" value="UniProtKB-KW"/>
</dbReference>
<gene>
    <name evidence="4" type="primary">rplU</name>
    <name evidence="6" type="ORF">FRUB_09072</name>
</gene>
<dbReference type="GO" id="GO:0003735">
    <property type="term" value="F:structural constituent of ribosome"/>
    <property type="evidence" value="ECO:0007669"/>
    <property type="project" value="InterPro"/>
</dbReference>